<dbReference type="InterPro" id="IPR000182">
    <property type="entry name" value="GNAT_dom"/>
</dbReference>
<dbReference type="AlphaFoldDB" id="A0A413RQZ9"/>
<dbReference type="InterPro" id="IPR016181">
    <property type="entry name" value="Acyl_CoA_acyltransferase"/>
</dbReference>
<organism evidence="3 4">
    <name type="scientific">Cellulomonas rhizosphaerae</name>
    <dbReference type="NCBI Taxonomy" id="2293719"/>
    <lineage>
        <taxon>Bacteria</taxon>
        <taxon>Bacillati</taxon>
        <taxon>Actinomycetota</taxon>
        <taxon>Actinomycetes</taxon>
        <taxon>Micrococcales</taxon>
        <taxon>Cellulomonadaceae</taxon>
        <taxon>Cellulomonas</taxon>
    </lineage>
</organism>
<reference evidence="3 4" key="1">
    <citation type="submission" date="2018-08" db="EMBL/GenBank/DDBJ databases">
        <title>Cellulomonas rhizosphaerae sp. nov., a novel actinomycete isolated from soil.</title>
        <authorList>
            <person name="Tian Y."/>
        </authorList>
    </citation>
    <scope>NUCLEOTIDE SEQUENCE [LARGE SCALE GENOMIC DNA]</scope>
    <source>
        <strain evidence="3 4">NEAU-TCZ24</strain>
    </source>
</reference>
<dbReference type="GO" id="GO:0008080">
    <property type="term" value="F:N-acetyltransferase activity"/>
    <property type="evidence" value="ECO:0007669"/>
    <property type="project" value="InterPro"/>
</dbReference>
<evidence type="ECO:0000313" key="3">
    <source>
        <dbReference type="EMBL" id="RHA44364.1"/>
    </source>
</evidence>
<keyword evidence="4" id="KW-1185">Reference proteome</keyword>
<dbReference type="PANTHER" id="PTHR13947">
    <property type="entry name" value="GNAT FAMILY N-ACETYLTRANSFERASE"/>
    <property type="match status" value="1"/>
</dbReference>
<dbReference type="Proteomes" id="UP000283374">
    <property type="component" value="Unassembled WGS sequence"/>
</dbReference>
<proteinExistence type="predicted"/>
<comment type="caution">
    <text evidence="3">The sequence shown here is derived from an EMBL/GenBank/DDBJ whole genome shotgun (WGS) entry which is preliminary data.</text>
</comment>
<dbReference type="Pfam" id="PF13508">
    <property type="entry name" value="Acetyltransf_7"/>
    <property type="match status" value="1"/>
</dbReference>
<dbReference type="PROSITE" id="PS51186">
    <property type="entry name" value="GNAT"/>
    <property type="match status" value="1"/>
</dbReference>
<gene>
    <name evidence="3" type="ORF">D1825_01645</name>
</gene>
<keyword evidence="1 3" id="KW-0808">Transferase</keyword>
<name>A0A413RQZ9_9CELL</name>
<dbReference type="InterPro" id="IPR050769">
    <property type="entry name" value="NAT_camello-type"/>
</dbReference>
<dbReference type="PANTHER" id="PTHR13947:SF37">
    <property type="entry name" value="LD18367P"/>
    <property type="match status" value="1"/>
</dbReference>
<dbReference type="Gene3D" id="3.40.630.30">
    <property type="match status" value="1"/>
</dbReference>
<dbReference type="SUPFAM" id="SSF55729">
    <property type="entry name" value="Acyl-CoA N-acyltransferases (Nat)"/>
    <property type="match status" value="1"/>
</dbReference>
<accession>A0A413RQZ9</accession>
<protein>
    <submittedName>
        <fullName evidence="3">GNAT family N-acetyltransferase</fullName>
    </submittedName>
</protein>
<dbReference type="EMBL" id="QWKP01000087">
    <property type="protein sequence ID" value="RHA44364.1"/>
    <property type="molecule type" value="Genomic_DNA"/>
</dbReference>
<dbReference type="CDD" id="cd04301">
    <property type="entry name" value="NAT_SF"/>
    <property type="match status" value="1"/>
</dbReference>
<feature type="domain" description="N-acetyltransferase" evidence="2">
    <location>
        <begin position="27"/>
        <end position="185"/>
    </location>
</feature>
<evidence type="ECO:0000259" key="2">
    <source>
        <dbReference type="PROSITE" id="PS51186"/>
    </source>
</evidence>
<evidence type="ECO:0000256" key="1">
    <source>
        <dbReference type="ARBA" id="ARBA00022679"/>
    </source>
</evidence>
<sequence>MERETTVVGRGVGRLAVFRYDLTRTGVHVRLVAPHEYDEVARLSVEAYAHDYTLSDDYRRNIADVAGRAREHEVWVAQDLSSRALLGTVATPRAGAHLSDLGREGEVDFRLLAVAPSARGRGIGELLTRHVLELARQRGAQRVVMNSGPRMLTAHRLYHRLGFVRLPERETVQIEDGTLLAFGYELAPTPVSEGASA</sequence>
<evidence type="ECO:0000313" key="4">
    <source>
        <dbReference type="Proteomes" id="UP000283374"/>
    </source>
</evidence>